<accession>A0A6I2R024</accession>
<evidence type="ECO:0000313" key="9">
    <source>
        <dbReference type="EMBL" id="MSB19968.1"/>
    </source>
</evidence>
<evidence type="ECO:0000259" key="8">
    <source>
        <dbReference type="Pfam" id="PF17768"/>
    </source>
</evidence>
<dbReference type="EMBL" id="WKPR01000009">
    <property type="protein sequence ID" value="MSB19968.1"/>
    <property type="molecule type" value="Genomic_DNA"/>
</dbReference>
<dbReference type="Pfam" id="PF17768">
    <property type="entry name" value="RecJ_OB"/>
    <property type="match status" value="1"/>
</dbReference>
<dbReference type="InterPro" id="IPR038763">
    <property type="entry name" value="DHH_sf"/>
</dbReference>
<evidence type="ECO:0000256" key="3">
    <source>
        <dbReference type="ARBA" id="ARBA00022722"/>
    </source>
</evidence>
<dbReference type="GO" id="GO:0006281">
    <property type="term" value="P:DNA repair"/>
    <property type="evidence" value="ECO:0007669"/>
    <property type="project" value="InterPro"/>
</dbReference>
<dbReference type="SUPFAM" id="SSF64182">
    <property type="entry name" value="DHH phosphoesterases"/>
    <property type="match status" value="1"/>
</dbReference>
<dbReference type="Pfam" id="PF01368">
    <property type="entry name" value="DHH"/>
    <property type="match status" value="1"/>
</dbReference>
<comment type="similarity">
    <text evidence="1">Belongs to the RecJ family.</text>
</comment>
<dbReference type="PANTHER" id="PTHR30255:SF2">
    <property type="entry name" value="SINGLE-STRANDED-DNA-SPECIFIC EXONUCLEASE RECJ"/>
    <property type="match status" value="1"/>
</dbReference>
<dbReference type="InterPro" id="IPR041122">
    <property type="entry name" value="RecJ_OB"/>
</dbReference>
<name>A0A6I2R024_FLAPL</name>
<dbReference type="PANTHER" id="PTHR30255">
    <property type="entry name" value="SINGLE-STRANDED-DNA-SPECIFIC EXONUCLEASE RECJ"/>
    <property type="match status" value="1"/>
</dbReference>
<dbReference type="GO" id="GO:0003676">
    <property type="term" value="F:nucleic acid binding"/>
    <property type="evidence" value="ECO:0007669"/>
    <property type="project" value="InterPro"/>
</dbReference>
<reference evidence="9 10" key="1">
    <citation type="journal article" date="2019" name="Nat. Med.">
        <title>A library of human gut bacterial isolates paired with longitudinal multiomics data enables mechanistic microbiome research.</title>
        <authorList>
            <person name="Poyet M."/>
            <person name="Groussin M."/>
            <person name="Gibbons S.M."/>
            <person name="Avila-Pacheco J."/>
            <person name="Jiang X."/>
            <person name="Kearney S.M."/>
            <person name="Perrotta A.R."/>
            <person name="Berdy B."/>
            <person name="Zhao S."/>
            <person name="Lieberman T.D."/>
            <person name="Swanson P.K."/>
            <person name="Smith M."/>
            <person name="Roesemann S."/>
            <person name="Alexander J.E."/>
            <person name="Rich S.A."/>
            <person name="Livny J."/>
            <person name="Vlamakis H."/>
            <person name="Clish C."/>
            <person name="Bullock K."/>
            <person name="Deik A."/>
            <person name="Scott J."/>
            <person name="Pierce K.A."/>
            <person name="Xavier R.J."/>
            <person name="Alm E.J."/>
        </authorList>
    </citation>
    <scope>NUCLEOTIDE SEQUENCE [LARGE SCALE GENOMIC DNA]</scope>
    <source>
        <strain evidence="9 10">BIOML-A2</strain>
    </source>
</reference>
<feature type="domain" description="DDH" evidence="6">
    <location>
        <begin position="79"/>
        <end position="231"/>
    </location>
</feature>
<dbReference type="Proteomes" id="UP000434475">
    <property type="component" value="Unassembled WGS sequence"/>
</dbReference>
<keyword evidence="4" id="KW-0378">Hydrolase</keyword>
<organism evidence="9 10">
    <name type="scientific">Flavonifractor plautii</name>
    <name type="common">Fusobacterium plautii</name>
    <dbReference type="NCBI Taxonomy" id="292800"/>
    <lineage>
        <taxon>Bacteria</taxon>
        <taxon>Bacillati</taxon>
        <taxon>Bacillota</taxon>
        <taxon>Clostridia</taxon>
        <taxon>Eubacteriales</taxon>
        <taxon>Oscillospiraceae</taxon>
        <taxon>Flavonifractor</taxon>
    </lineage>
</organism>
<dbReference type="NCBIfam" id="TIGR00644">
    <property type="entry name" value="recJ"/>
    <property type="match status" value="1"/>
</dbReference>
<dbReference type="Pfam" id="PF02272">
    <property type="entry name" value="DHHA1"/>
    <property type="match status" value="1"/>
</dbReference>
<dbReference type="GO" id="GO:0006310">
    <property type="term" value="P:DNA recombination"/>
    <property type="evidence" value="ECO:0007669"/>
    <property type="project" value="InterPro"/>
</dbReference>
<protein>
    <recommendedName>
        <fullName evidence="2">Single-stranded-DNA-specific exonuclease RecJ</fullName>
    </recommendedName>
</protein>
<dbReference type="AlphaFoldDB" id="A0A6I2R024"/>
<dbReference type="Gene3D" id="3.10.310.30">
    <property type="match status" value="1"/>
</dbReference>
<evidence type="ECO:0000256" key="4">
    <source>
        <dbReference type="ARBA" id="ARBA00022801"/>
    </source>
</evidence>
<comment type="caution">
    <text evidence="9">The sequence shown here is derived from an EMBL/GenBank/DDBJ whole genome shotgun (WGS) entry which is preliminary data.</text>
</comment>
<dbReference type="GO" id="GO:0008409">
    <property type="term" value="F:5'-3' exonuclease activity"/>
    <property type="evidence" value="ECO:0007669"/>
    <property type="project" value="InterPro"/>
</dbReference>
<evidence type="ECO:0000256" key="5">
    <source>
        <dbReference type="ARBA" id="ARBA00022839"/>
    </source>
</evidence>
<evidence type="ECO:0000259" key="7">
    <source>
        <dbReference type="Pfam" id="PF02272"/>
    </source>
</evidence>
<dbReference type="InterPro" id="IPR004610">
    <property type="entry name" value="RecJ"/>
</dbReference>
<feature type="domain" description="DHHA1" evidence="7">
    <location>
        <begin position="350"/>
        <end position="438"/>
    </location>
</feature>
<evidence type="ECO:0000313" key="10">
    <source>
        <dbReference type="Proteomes" id="UP000434475"/>
    </source>
</evidence>
<keyword evidence="5 9" id="KW-0269">Exonuclease</keyword>
<sequence length="555" mass="60500">MKYVYNKIERPAVPLPIRLSAIDPICLDILYNRGIKTPVEMEEFLFPSLTKQLRAHPPLLDMDKAVSILKAVVANKEMVTIYHDYDVDGVTAGVTALSALSQLGVPVNHYCNDRITGGFGINAAGVDEIVAKFPDTKVLLTVDNGIAGIEGVSRAKELGLKVIITDHHEPGAKLPDADAVIDHKRVDESARQDKNCCGAGVVWKLMLELYIGLGRNVEPVMDLLDIVALGTIADVVPLIGDNRAIVQEGLKRINSGARPFFQMCLEVLEKESIDAMTVAFRIAPMINAVSRMGGDASKLIDLFMETNADDLRAGIIALDDINEARKEETRRETELAKELVGKAPVGAIVFNHESLQEGIVGIVAGQLKEEFSLPAVVLAKDKDGNWKGSARSPEGFMLKEALDQCAEYLISYGGHAKAAGLTVRAADLDKFKEKLTKLALEAAGDKGFEVAIPIDAVLGAQDYTEDMVRHLGILEPFGEGFRQPLFGLIADNITGVRYMGTEEQHVRYQDESGLQVIQWNKGDEAKARKAPPKKFVGYPGLNVFRGNTTVQFIAE</sequence>
<feature type="domain" description="RecJ OB" evidence="8">
    <location>
        <begin position="454"/>
        <end position="554"/>
    </location>
</feature>
<evidence type="ECO:0000259" key="6">
    <source>
        <dbReference type="Pfam" id="PF01368"/>
    </source>
</evidence>
<dbReference type="Gene3D" id="3.90.1640.30">
    <property type="match status" value="1"/>
</dbReference>
<proteinExistence type="inferred from homology"/>
<dbReference type="RefSeq" id="WP_108981789.1">
    <property type="nucleotide sequence ID" value="NZ_JAQLWY010000020.1"/>
</dbReference>
<evidence type="ECO:0000256" key="1">
    <source>
        <dbReference type="ARBA" id="ARBA00005915"/>
    </source>
</evidence>
<dbReference type="InterPro" id="IPR051673">
    <property type="entry name" value="SSDNA_exonuclease_RecJ"/>
</dbReference>
<keyword evidence="3" id="KW-0540">Nuclease</keyword>
<dbReference type="InterPro" id="IPR003156">
    <property type="entry name" value="DHHA1_dom"/>
</dbReference>
<dbReference type="InterPro" id="IPR001667">
    <property type="entry name" value="DDH_dom"/>
</dbReference>
<evidence type="ECO:0000256" key="2">
    <source>
        <dbReference type="ARBA" id="ARBA00019841"/>
    </source>
</evidence>
<gene>
    <name evidence="9" type="primary">recJ</name>
    <name evidence="9" type="ORF">GKE97_10620</name>
</gene>